<sequence length="793" mass="85152">MKSVTSLFPLSAVAAALALACSPAVIAAHHSDHGQKVTPEMLATQIVKKMSITQRLTILVGPGYGYDGNNALKTVEGTAGYINGLADEDNGINLPAAVLSDGPAGIRIDPTRDDDSGTYYATAFPVGTLLASSWDTALVEKVGEAVGEEARAYGVDFWLAPGMNIQRNPLNGRNFEYFSEDPLVAGKIAAAETLGVQSQGVGVTIKHFVANNSETNRMNVDNIISPRALREIYLRGFKDTVETVQPWALMTSYNKVNGTYTSQHHDLITDILRNEWGFKGLVMSDWYAGDSALDQENAGNDLLQPGGTNSVSGEEQLSVLEKAYSAGTLTEKTITENAIHIVTQMIKTPSFIQETPSNSPDLDAHATLSKQAAEESMVLLKNDASTLPLYSGQTVASFGIAQYTTRKGGTGSGDVHSEHTINIADGLAAEFTVDSTLEDLYSTWYSENRTEDTDSLGISTIYYCDEPEFSDDQITRAAKTDSVAVISLSRLSGEGSDRTDTEGDYLLSSDETDLISRVSEAFHAQGKKVVVILNVPGVIDIESWKSDVDSILLAYMPGQEAGTAIAEILAGVTNPSGKLAQTFPKSYSDVPSADSFDGVDTDDDGTIDTNYYDDGIMVGYRYYSSNDVDVSYPFGYGLSYTNFSYSHPRVVNNNVSQSKENGSVELSVTITNTGNVAGKEIAEVYVAAPQNGLTKPNYELKAFNKTHTLQPGRRQTLDFVIPTRWLASFDAANNQWIVASGSYKAYISPSSDISQITPVTFRVNRPIVIPTTANAMALPSGISVTATGGVVTP</sequence>
<evidence type="ECO:0000259" key="7">
    <source>
        <dbReference type="SMART" id="SM01217"/>
    </source>
</evidence>
<dbReference type="InterPro" id="IPR017853">
    <property type="entry name" value="GH"/>
</dbReference>
<dbReference type="InterPro" id="IPR013783">
    <property type="entry name" value="Ig-like_fold"/>
</dbReference>
<evidence type="ECO:0000313" key="9">
    <source>
        <dbReference type="Proteomes" id="UP000597206"/>
    </source>
</evidence>
<dbReference type="InterPro" id="IPR019800">
    <property type="entry name" value="Glyco_hydro_3_AS"/>
</dbReference>
<dbReference type="PROSITE" id="PS00775">
    <property type="entry name" value="GLYCOSYL_HYDROL_F3"/>
    <property type="match status" value="1"/>
</dbReference>
<dbReference type="InterPro" id="IPR036962">
    <property type="entry name" value="Glyco_hydro_3_N_sf"/>
</dbReference>
<keyword evidence="6" id="KW-0732">Signal</keyword>
<dbReference type="Pfam" id="PF01915">
    <property type="entry name" value="Glyco_hydro_3_C"/>
    <property type="match status" value="1"/>
</dbReference>
<organism evidence="8 9">
    <name type="scientific">Vibrio nitrifigilis</name>
    <dbReference type="NCBI Taxonomy" id="2789781"/>
    <lineage>
        <taxon>Bacteria</taxon>
        <taxon>Pseudomonadati</taxon>
        <taxon>Pseudomonadota</taxon>
        <taxon>Gammaproteobacteria</taxon>
        <taxon>Vibrionales</taxon>
        <taxon>Vibrionaceae</taxon>
        <taxon>Vibrio</taxon>
    </lineage>
</organism>
<evidence type="ECO:0000256" key="4">
    <source>
        <dbReference type="ARBA" id="ARBA00023295"/>
    </source>
</evidence>
<reference evidence="8 9" key="1">
    <citation type="submission" date="2020-11" db="EMBL/GenBank/DDBJ databases">
        <title>Vibrio nitrifigilis sp. nov., a marine nitrogen-fixing bacterium isolated from the lagoon sediment of an islet inside an atoll.</title>
        <authorList>
            <person name="Wang L.-T."/>
            <person name="Shieh W.Y."/>
        </authorList>
    </citation>
    <scope>NUCLEOTIDE SEQUENCE [LARGE SCALE GENOMIC DNA]</scope>
    <source>
        <strain evidence="8 9">NFV-1</strain>
    </source>
</reference>
<feature type="signal peptide" evidence="6">
    <location>
        <begin position="1"/>
        <end position="27"/>
    </location>
</feature>
<gene>
    <name evidence="8" type="ORF">I1A42_10375</name>
</gene>
<keyword evidence="2 5" id="KW-0378">Hydrolase</keyword>
<accession>A0ABS0GEX1</accession>
<dbReference type="Pfam" id="PF14310">
    <property type="entry name" value="Fn3-like"/>
    <property type="match status" value="1"/>
</dbReference>
<keyword evidence="4 5" id="KW-0326">Glycosidase</keyword>
<dbReference type="PROSITE" id="PS51257">
    <property type="entry name" value="PROKAR_LIPOPROTEIN"/>
    <property type="match status" value="1"/>
</dbReference>
<dbReference type="InterPro" id="IPR036881">
    <property type="entry name" value="Glyco_hydro_3_C_sf"/>
</dbReference>
<evidence type="ECO:0000256" key="5">
    <source>
        <dbReference type="RuleBase" id="RU361161"/>
    </source>
</evidence>
<dbReference type="EMBL" id="JADPMR010000001">
    <property type="protein sequence ID" value="MBF9000971.1"/>
    <property type="molecule type" value="Genomic_DNA"/>
</dbReference>
<evidence type="ECO:0000313" key="8">
    <source>
        <dbReference type="EMBL" id="MBF9000971.1"/>
    </source>
</evidence>
<dbReference type="GO" id="GO:0016787">
    <property type="term" value="F:hydrolase activity"/>
    <property type="evidence" value="ECO:0007669"/>
    <property type="project" value="UniProtKB-KW"/>
</dbReference>
<dbReference type="PANTHER" id="PTHR42715">
    <property type="entry name" value="BETA-GLUCOSIDASE"/>
    <property type="match status" value="1"/>
</dbReference>
<dbReference type="Gene3D" id="2.60.40.10">
    <property type="entry name" value="Immunoglobulins"/>
    <property type="match status" value="1"/>
</dbReference>
<dbReference type="InterPro" id="IPR001764">
    <property type="entry name" value="Glyco_hydro_3_N"/>
</dbReference>
<dbReference type="Gene3D" id="3.20.20.300">
    <property type="entry name" value="Glycoside hydrolase, family 3, N-terminal domain"/>
    <property type="match status" value="1"/>
</dbReference>
<name>A0ABS0GEX1_9VIBR</name>
<keyword evidence="3" id="KW-0119">Carbohydrate metabolism</keyword>
<dbReference type="PRINTS" id="PR00133">
    <property type="entry name" value="GLHYDRLASE3"/>
</dbReference>
<dbReference type="PANTHER" id="PTHR42715:SF10">
    <property type="entry name" value="BETA-GLUCOSIDASE"/>
    <property type="match status" value="1"/>
</dbReference>
<protein>
    <submittedName>
        <fullName evidence="8">Glycoside hydrolase family 3 protein</fullName>
    </submittedName>
</protein>
<dbReference type="SUPFAM" id="SSF51445">
    <property type="entry name" value="(Trans)glycosidases"/>
    <property type="match status" value="1"/>
</dbReference>
<feature type="domain" description="Fibronectin type III-like" evidence="7">
    <location>
        <begin position="680"/>
        <end position="751"/>
    </location>
</feature>
<comment type="similarity">
    <text evidence="1 5">Belongs to the glycosyl hydrolase 3 family.</text>
</comment>
<dbReference type="InterPro" id="IPR002772">
    <property type="entry name" value="Glyco_hydro_3_C"/>
</dbReference>
<dbReference type="InterPro" id="IPR026891">
    <property type="entry name" value="Fn3-like"/>
</dbReference>
<dbReference type="InterPro" id="IPR050288">
    <property type="entry name" value="Cellulose_deg_GH3"/>
</dbReference>
<keyword evidence="9" id="KW-1185">Reference proteome</keyword>
<feature type="chain" id="PRO_5045441686" evidence="6">
    <location>
        <begin position="28"/>
        <end position="793"/>
    </location>
</feature>
<dbReference type="SUPFAM" id="SSF52279">
    <property type="entry name" value="Beta-D-glucan exohydrolase, C-terminal domain"/>
    <property type="match status" value="1"/>
</dbReference>
<dbReference type="Proteomes" id="UP000597206">
    <property type="component" value="Unassembled WGS sequence"/>
</dbReference>
<evidence type="ECO:0000256" key="3">
    <source>
        <dbReference type="ARBA" id="ARBA00023277"/>
    </source>
</evidence>
<proteinExistence type="inferred from homology"/>
<comment type="caution">
    <text evidence="8">The sequence shown here is derived from an EMBL/GenBank/DDBJ whole genome shotgun (WGS) entry which is preliminary data.</text>
</comment>
<dbReference type="Gene3D" id="3.40.50.1700">
    <property type="entry name" value="Glycoside hydrolase family 3 C-terminal domain"/>
    <property type="match status" value="1"/>
</dbReference>
<evidence type="ECO:0000256" key="1">
    <source>
        <dbReference type="ARBA" id="ARBA00005336"/>
    </source>
</evidence>
<dbReference type="RefSeq" id="WP_196123434.1">
    <property type="nucleotide sequence ID" value="NZ_JADPMR010000001.1"/>
</dbReference>
<dbReference type="SMART" id="SM01217">
    <property type="entry name" value="Fn3_like"/>
    <property type="match status" value="1"/>
</dbReference>
<dbReference type="Pfam" id="PF00933">
    <property type="entry name" value="Glyco_hydro_3"/>
    <property type="match status" value="1"/>
</dbReference>
<evidence type="ECO:0000256" key="6">
    <source>
        <dbReference type="SAM" id="SignalP"/>
    </source>
</evidence>
<evidence type="ECO:0000256" key="2">
    <source>
        <dbReference type="ARBA" id="ARBA00022801"/>
    </source>
</evidence>